<feature type="transmembrane region" description="Helical" evidence="1">
    <location>
        <begin position="36"/>
        <end position="57"/>
    </location>
</feature>
<accession>A0A315YM69</accession>
<keyword evidence="1" id="KW-0472">Membrane</keyword>
<sequence>MNNTKKNRISEAAVGILLLAAFALTLTGYITNRYYLNGLGMIREAVSAAAALMFVIGKFRTPPWNRITGALFIIAAAVTAITFVKALKTLISTDFAIFHYAPLMMAVSLIHSLCFIAGGFICAFIYLGVIHPKNRLLYTVLLYILIIISVASQTLNRSGLYADMIIVFGLCFAPENDDTTTKRGRVGRAGIWIFCITSVILAFSSIYVSMLGFTAIHYESGDSPYEQAVTAVLVLTAVLYAGLLLSPLSLGDKRFGSNNDNDENKSRKEELS</sequence>
<feature type="transmembrane region" description="Helical" evidence="1">
    <location>
        <begin position="136"/>
        <end position="154"/>
    </location>
</feature>
<organism evidence="2 3">
    <name type="scientific">Ruminococcus flavefaciens</name>
    <dbReference type="NCBI Taxonomy" id="1265"/>
    <lineage>
        <taxon>Bacteria</taxon>
        <taxon>Bacillati</taxon>
        <taxon>Bacillota</taxon>
        <taxon>Clostridia</taxon>
        <taxon>Eubacteriales</taxon>
        <taxon>Oscillospiraceae</taxon>
        <taxon>Ruminococcus</taxon>
    </lineage>
</organism>
<keyword evidence="1" id="KW-1133">Transmembrane helix</keyword>
<protein>
    <submittedName>
        <fullName evidence="2">Uncharacterized protein</fullName>
    </submittedName>
</protein>
<dbReference type="EMBL" id="QGDI01000006">
    <property type="protein sequence ID" value="PWJ12746.1"/>
    <property type="molecule type" value="Genomic_DNA"/>
</dbReference>
<evidence type="ECO:0000313" key="2">
    <source>
        <dbReference type="EMBL" id="PWJ12746.1"/>
    </source>
</evidence>
<feature type="transmembrane region" description="Helical" evidence="1">
    <location>
        <begin position="160"/>
        <end position="177"/>
    </location>
</feature>
<keyword evidence="1" id="KW-0812">Transmembrane</keyword>
<evidence type="ECO:0000313" key="3">
    <source>
        <dbReference type="Proteomes" id="UP000245720"/>
    </source>
</evidence>
<dbReference type="Proteomes" id="UP000245720">
    <property type="component" value="Unassembled WGS sequence"/>
</dbReference>
<proteinExistence type="predicted"/>
<dbReference type="AlphaFoldDB" id="A0A315YM69"/>
<feature type="transmembrane region" description="Helical" evidence="1">
    <location>
        <begin position="69"/>
        <end position="91"/>
    </location>
</feature>
<reference evidence="2 3" key="1">
    <citation type="submission" date="2018-05" db="EMBL/GenBank/DDBJ databases">
        <title>The Hungate 1000. A catalogue of reference genomes from the rumen microbiome.</title>
        <authorList>
            <person name="Kelly W."/>
        </authorList>
    </citation>
    <scope>NUCLEOTIDE SEQUENCE [LARGE SCALE GENOMIC DNA]</scope>
    <source>
        <strain evidence="2 3">SAb67</strain>
    </source>
</reference>
<feature type="transmembrane region" description="Helical" evidence="1">
    <location>
        <begin position="12"/>
        <end position="30"/>
    </location>
</feature>
<feature type="transmembrane region" description="Helical" evidence="1">
    <location>
        <begin position="103"/>
        <end position="129"/>
    </location>
</feature>
<feature type="transmembrane region" description="Helical" evidence="1">
    <location>
        <begin position="189"/>
        <end position="216"/>
    </location>
</feature>
<dbReference type="RefSeq" id="WP_109726591.1">
    <property type="nucleotide sequence ID" value="NZ_QGDI01000006.1"/>
</dbReference>
<comment type="caution">
    <text evidence="2">The sequence shown here is derived from an EMBL/GenBank/DDBJ whole genome shotgun (WGS) entry which is preliminary data.</text>
</comment>
<gene>
    <name evidence="2" type="ORF">IE37_01831</name>
</gene>
<name>A0A315YM69_RUMFL</name>
<feature type="transmembrane region" description="Helical" evidence="1">
    <location>
        <begin position="228"/>
        <end position="248"/>
    </location>
</feature>
<evidence type="ECO:0000256" key="1">
    <source>
        <dbReference type="SAM" id="Phobius"/>
    </source>
</evidence>